<gene>
    <name evidence="1" type="ORF">FEF27_09790</name>
</gene>
<sequence length="201" mass="22194">MLKYSASAAAFLIGFAVLLILMLPSPWAFAAGAVVGGAAAGGTYGMLYGRELSLQRRRAELTSQQQSLRERLGELKATVRSRAHQFPPSSHGQLRMTVVGLEEIVDRWATLERAPEQQDAVFHTISRHLPRTLDLFLGLPDSAKPKHAAEFKAQINLVAEAVAKTRDQVVKRDLQSLKANRALLEEALTDPDERLFTDHDL</sequence>
<dbReference type="AlphaFoldDB" id="A0A5R9A5Z8"/>
<keyword evidence="2" id="KW-1185">Reference proteome</keyword>
<dbReference type="EMBL" id="VAWA01000013">
    <property type="protein sequence ID" value="TLP74038.1"/>
    <property type="molecule type" value="Genomic_DNA"/>
</dbReference>
<protein>
    <recommendedName>
        <fullName evidence="3">5-bromo-4-chloroindolyl phosphate hydrolase</fullName>
    </recommendedName>
</protein>
<comment type="caution">
    <text evidence="1">The sequence shown here is derived from an EMBL/GenBank/DDBJ whole genome shotgun (WGS) entry which is preliminary data.</text>
</comment>
<name>A0A5R9A5Z8_9MICC</name>
<organism evidence="1 2">
    <name type="scientific">Nesterenkonia sphaerica</name>
    <dbReference type="NCBI Taxonomy" id="1804988"/>
    <lineage>
        <taxon>Bacteria</taxon>
        <taxon>Bacillati</taxon>
        <taxon>Actinomycetota</taxon>
        <taxon>Actinomycetes</taxon>
        <taxon>Micrococcales</taxon>
        <taxon>Micrococcaceae</taxon>
        <taxon>Nesterenkonia</taxon>
    </lineage>
</organism>
<evidence type="ECO:0000313" key="2">
    <source>
        <dbReference type="Proteomes" id="UP000306544"/>
    </source>
</evidence>
<dbReference type="RefSeq" id="WP_166429987.1">
    <property type="nucleotide sequence ID" value="NZ_VAWA01000013.1"/>
</dbReference>
<accession>A0A5R9A5Z8</accession>
<reference evidence="1 2" key="1">
    <citation type="submission" date="2019-05" db="EMBL/GenBank/DDBJ databases">
        <title>Nesterenkonia sp. GY239, isolated from the Southern Atlantic Ocean.</title>
        <authorList>
            <person name="Zhang G."/>
        </authorList>
    </citation>
    <scope>NUCLEOTIDE SEQUENCE [LARGE SCALE GENOMIC DNA]</scope>
    <source>
        <strain evidence="1 2">GY239</strain>
    </source>
</reference>
<evidence type="ECO:0000313" key="1">
    <source>
        <dbReference type="EMBL" id="TLP74038.1"/>
    </source>
</evidence>
<proteinExistence type="predicted"/>
<dbReference type="Proteomes" id="UP000306544">
    <property type="component" value="Unassembled WGS sequence"/>
</dbReference>
<evidence type="ECO:0008006" key="3">
    <source>
        <dbReference type="Google" id="ProtNLM"/>
    </source>
</evidence>